<evidence type="ECO:0000256" key="2">
    <source>
        <dbReference type="ARBA" id="ARBA00022737"/>
    </source>
</evidence>
<dbReference type="InterPro" id="IPR011050">
    <property type="entry name" value="Pectin_lyase_fold/virulence"/>
</dbReference>
<dbReference type="InterPro" id="IPR007742">
    <property type="entry name" value="NosD_dom"/>
</dbReference>
<evidence type="ECO:0000256" key="3">
    <source>
        <dbReference type="ARBA" id="ARBA00022786"/>
    </source>
</evidence>
<protein>
    <submittedName>
        <fullName evidence="6">Copper-binding periplasmic protein</fullName>
    </submittedName>
</protein>
<evidence type="ECO:0000256" key="4">
    <source>
        <dbReference type="SAM" id="SignalP"/>
    </source>
</evidence>
<dbReference type="InterPro" id="IPR026464">
    <property type="entry name" value="NosD_copper_fam"/>
</dbReference>
<dbReference type="Gene3D" id="2.160.20.10">
    <property type="entry name" value="Single-stranded right-handed beta-helix, Pectin lyase-like"/>
    <property type="match status" value="1"/>
</dbReference>
<gene>
    <name evidence="6" type="ORF">CCYN74_190016</name>
</gene>
<accession>A0A0B7H8H5</accession>
<dbReference type="SMART" id="SM00710">
    <property type="entry name" value="PbH1"/>
    <property type="match status" value="9"/>
</dbReference>
<keyword evidence="4" id="KW-0732">Signal</keyword>
<evidence type="ECO:0000259" key="5">
    <source>
        <dbReference type="Pfam" id="PF05048"/>
    </source>
</evidence>
<feature type="domain" description="Periplasmic copper-binding protein NosD beta helix" evidence="5">
    <location>
        <begin position="146"/>
        <end position="343"/>
    </location>
</feature>
<dbReference type="SUPFAM" id="SSF51126">
    <property type="entry name" value="Pectin lyase-like"/>
    <property type="match status" value="1"/>
</dbReference>
<dbReference type="PANTHER" id="PTHR22990:SF15">
    <property type="entry name" value="F-BOX ONLY PROTEIN 10"/>
    <property type="match status" value="1"/>
</dbReference>
<comment type="pathway">
    <text evidence="1">Protein modification; protein ubiquitination.</text>
</comment>
<dbReference type="Proteomes" id="UP000038083">
    <property type="component" value="Unassembled WGS sequence"/>
</dbReference>
<evidence type="ECO:0000313" key="7">
    <source>
        <dbReference type="Proteomes" id="UP000038083"/>
    </source>
</evidence>
<sequence>MLKKLLLYHFLLIGFFVKANTITVCQNCQVKTLKQAVEMAQPNDTILVEKGTYKVHDLTIDKPLVILGKNRPIIDGERKGEILVAKTSDIVIKGFHFKGVGESFTKDFAAIRLVKSNNFIIEDNSFEDIYYGIFLEKSNDGIVRQNQVVGRAKEEYNSGNAIHLWYCNRVTIENNDVSKSRDGIYFEFVSESTIKGNKSYNNLRYGLHFMFSNNNTYYKNEFRANGAGVAVMFSKFIEMKENIFQKNWGKTSYGLLLKEIYDSKIIGNIFHQNTIGINGEGCTRIDYEENTFSENGWGIRIRGACYTNNFFHNNFENNTFDVSYSNKVHDNKFENNYWSDYTGYDLDKNGIGDVPFRPVKLFSYIANKTPESVVLLRSLFIDIINFSEKVAPSFTPENLIDPSPLMRPYPIKK</sequence>
<evidence type="ECO:0000313" key="6">
    <source>
        <dbReference type="EMBL" id="CEN36457.1"/>
    </source>
</evidence>
<dbReference type="InterPro" id="IPR012334">
    <property type="entry name" value="Pectin_lyas_fold"/>
</dbReference>
<dbReference type="NCBIfam" id="TIGR04247">
    <property type="entry name" value="NosD_copper_fam"/>
    <property type="match status" value="1"/>
</dbReference>
<dbReference type="PANTHER" id="PTHR22990">
    <property type="entry name" value="F-BOX ONLY PROTEIN"/>
    <property type="match status" value="1"/>
</dbReference>
<dbReference type="AlphaFoldDB" id="A0A0B7H8H5"/>
<keyword evidence="2" id="KW-0677">Repeat</keyword>
<organism evidence="6 7">
    <name type="scientific">Capnocytophaga cynodegmi</name>
    <dbReference type="NCBI Taxonomy" id="28189"/>
    <lineage>
        <taxon>Bacteria</taxon>
        <taxon>Pseudomonadati</taxon>
        <taxon>Bacteroidota</taxon>
        <taxon>Flavobacteriia</taxon>
        <taxon>Flavobacteriales</taxon>
        <taxon>Flavobacteriaceae</taxon>
        <taxon>Capnocytophaga</taxon>
    </lineage>
</organism>
<proteinExistence type="predicted"/>
<dbReference type="NCBIfam" id="TIGR03804">
    <property type="entry name" value="para_beta_helix"/>
    <property type="match status" value="3"/>
</dbReference>
<dbReference type="RefSeq" id="WP_018278490.1">
    <property type="nucleotide sequence ID" value="NZ_BOQH01000001.1"/>
</dbReference>
<dbReference type="InterPro" id="IPR022441">
    <property type="entry name" value="Para_beta_helix_rpt-2"/>
</dbReference>
<dbReference type="InterPro" id="IPR051550">
    <property type="entry name" value="SCF-Subunits/Alg-Epimerases"/>
</dbReference>
<reference evidence="6 7" key="1">
    <citation type="submission" date="2015-01" db="EMBL/GenBank/DDBJ databases">
        <authorList>
            <person name="MANFREDI Pablo"/>
        </authorList>
    </citation>
    <scope>NUCLEOTIDE SEQUENCE [LARGE SCALE GENOMIC DNA]</scope>
    <source>
        <strain evidence="6 7">Ccy74</strain>
    </source>
</reference>
<dbReference type="InterPro" id="IPR006626">
    <property type="entry name" value="PbH1"/>
</dbReference>
<name>A0A0B7H8H5_9FLAO</name>
<feature type="signal peptide" evidence="4">
    <location>
        <begin position="1"/>
        <end position="19"/>
    </location>
</feature>
<keyword evidence="3" id="KW-0833">Ubl conjugation pathway</keyword>
<feature type="chain" id="PRO_5009757759" evidence="4">
    <location>
        <begin position="20"/>
        <end position="413"/>
    </location>
</feature>
<dbReference type="EMBL" id="CDOG01000011">
    <property type="protein sequence ID" value="CEN36457.1"/>
    <property type="molecule type" value="Genomic_DNA"/>
</dbReference>
<dbReference type="Pfam" id="PF05048">
    <property type="entry name" value="NosD"/>
    <property type="match status" value="1"/>
</dbReference>
<dbReference type="OrthoDB" id="9767990at2"/>
<evidence type="ECO:0000256" key="1">
    <source>
        <dbReference type="ARBA" id="ARBA00004906"/>
    </source>
</evidence>